<evidence type="ECO:0000313" key="9">
    <source>
        <dbReference type="Proteomes" id="UP000887458"/>
    </source>
</evidence>
<feature type="compositionally biased region" description="Polar residues" evidence="6">
    <location>
        <begin position="312"/>
        <end position="330"/>
    </location>
</feature>
<dbReference type="InterPro" id="IPR017455">
    <property type="entry name" value="Znf_FYVE-rel"/>
</dbReference>
<reference evidence="8 9" key="2">
    <citation type="journal article" date="2022" name="Mol. Biol. Evol.">
        <title>Comparative Genomics Reveals Insights into the Divergent Evolution of Astigmatic Mites and Household Pest Adaptations.</title>
        <authorList>
            <person name="Xiong Q."/>
            <person name="Wan A.T."/>
            <person name="Liu X."/>
            <person name="Fung C.S."/>
            <person name="Xiao X."/>
            <person name="Malainual N."/>
            <person name="Hou J."/>
            <person name="Wang L."/>
            <person name="Wang M."/>
            <person name="Yang K.Y."/>
            <person name="Cui Y."/>
            <person name="Leung E.L."/>
            <person name="Nong W."/>
            <person name="Shin S.K."/>
            <person name="Au S.W."/>
            <person name="Jeong K.Y."/>
            <person name="Chew F.T."/>
            <person name="Hui J.H."/>
            <person name="Leung T.F."/>
            <person name="Tungtrongchitr A."/>
            <person name="Zhong N."/>
            <person name="Liu Z."/>
            <person name="Tsui S.K."/>
        </authorList>
    </citation>
    <scope>NUCLEOTIDE SEQUENCE [LARGE SCALE GENOMIC DNA]</scope>
    <source>
        <strain evidence="8">Derp</strain>
    </source>
</reference>
<dbReference type="PROSITE" id="PS50178">
    <property type="entry name" value="ZF_FYVE"/>
    <property type="match status" value="1"/>
</dbReference>
<dbReference type="SUPFAM" id="SSF103652">
    <property type="entry name" value="G protein-binding domain"/>
    <property type="match status" value="1"/>
</dbReference>
<feature type="domain" description="FYVE-type" evidence="7">
    <location>
        <begin position="939"/>
        <end position="997"/>
    </location>
</feature>
<evidence type="ECO:0000256" key="2">
    <source>
        <dbReference type="ARBA" id="ARBA00022771"/>
    </source>
</evidence>
<dbReference type="SUPFAM" id="SSF57903">
    <property type="entry name" value="FYVE/PHD zinc finger"/>
    <property type="match status" value="1"/>
</dbReference>
<keyword evidence="9" id="KW-1185">Reference proteome</keyword>
<feature type="compositionally biased region" description="Basic residues" evidence="6">
    <location>
        <begin position="363"/>
        <end position="375"/>
    </location>
</feature>
<dbReference type="InterPro" id="IPR013083">
    <property type="entry name" value="Znf_RING/FYVE/PHD"/>
</dbReference>
<name>A0ABQ8J4B0_DERPT</name>
<accession>A0ABQ8J4B0</accession>
<dbReference type="InterPro" id="IPR003914">
    <property type="entry name" value="Rabaptin"/>
</dbReference>
<dbReference type="Proteomes" id="UP000887458">
    <property type="component" value="Unassembled WGS sequence"/>
</dbReference>
<dbReference type="Pfam" id="PF01363">
    <property type="entry name" value="FYVE"/>
    <property type="match status" value="1"/>
</dbReference>
<evidence type="ECO:0000259" key="7">
    <source>
        <dbReference type="PROSITE" id="PS50178"/>
    </source>
</evidence>
<feature type="region of interest" description="Disordered" evidence="6">
    <location>
        <begin position="177"/>
        <end position="212"/>
    </location>
</feature>
<dbReference type="SMART" id="SM00064">
    <property type="entry name" value="FYVE"/>
    <property type="match status" value="1"/>
</dbReference>
<keyword evidence="1" id="KW-0479">Metal-binding</keyword>
<feature type="region of interest" description="Disordered" evidence="6">
    <location>
        <begin position="52"/>
        <end position="108"/>
    </location>
</feature>
<reference evidence="8 9" key="1">
    <citation type="journal article" date="2018" name="J. Allergy Clin. Immunol.">
        <title>High-quality assembly of Dermatophagoides pteronyssinus genome and transcriptome reveals a wide range of novel allergens.</title>
        <authorList>
            <person name="Liu X.Y."/>
            <person name="Yang K.Y."/>
            <person name="Wang M.Q."/>
            <person name="Kwok J.S."/>
            <person name="Zeng X."/>
            <person name="Yang Z."/>
            <person name="Xiao X.J."/>
            <person name="Lau C.P."/>
            <person name="Li Y."/>
            <person name="Huang Z.M."/>
            <person name="Ba J.G."/>
            <person name="Yim A.K."/>
            <person name="Ouyang C.Y."/>
            <person name="Ngai S.M."/>
            <person name="Chan T.F."/>
            <person name="Leung E.L."/>
            <person name="Liu L."/>
            <person name="Liu Z.G."/>
            <person name="Tsui S.K."/>
        </authorList>
    </citation>
    <scope>NUCLEOTIDE SEQUENCE [LARGE SCALE GENOMIC DNA]</scope>
    <source>
        <strain evidence="8">Derp</strain>
    </source>
</reference>
<evidence type="ECO:0000256" key="5">
    <source>
        <dbReference type="SAM" id="Coils"/>
    </source>
</evidence>
<feature type="region of interest" description="Disordered" evidence="6">
    <location>
        <begin position="312"/>
        <end position="335"/>
    </location>
</feature>
<evidence type="ECO:0000256" key="1">
    <source>
        <dbReference type="ARBA" id="ARBA00022723"/>
    </source>
</evidence>
<gene>
    <name evidence="8" type="primary">RABEP1</name>
    <name evidence="8" type="ORF">DERP_007386</name>
</gene>
<dbReference type="InterPro" id="IPR000306">
    <property type="entry name" value="Znf_FYVE"/>
</dbReference>
<keyword evidence="5" id="KW-0175">Coiled coil</keyword>
<dbReference type="PANTHER" id="PTHR31179:SF7">
    <property type="entry name" value="FYVE-TYPE DOMAIN-CONTAINING PROTEIN"/>
    <property type="match status" value="1"/>
</dbReference>
<organism evidence="8 9">
    <name type="scientific">Dermatophagoides pteronyssinus</name>
    <name type="common">European house dust mite</name>
    <dbReference type="NCBI Taxonomy" id="6956"/>
    <lineage>
        <taxon>Eukaryota</taxon>
        <taxon>Metazoa</taxon>
        <taxon>Ecdysozoa</taxon>
        <taxon>Arthropoda</taxon>
        <taxon>Chelicerata</taxon>
        <taxon>Arachnida</taxon>
        <taxon>Acari</taxon>
        <taxon>Acariformes</taxon>
        <taxon>Sarcoptiformes</taxon>
        <taxon>Astigmata</taxon>
        <taxon>Psoroptidia</taxon>
        <taxon>Analgoidea</taxon>
        <taxon>Pyroglyphidae</taxon>
        <taxon>Dermatophagoidinae</taxon>
        <taxon>Dermatophagoides</taxon>
    </lineage>
</organism>
<evidence type="ECO:0000256" key="4">
    <source>
        <dbReference type="PROSITE-ProRule" id="PRU00091"/>
    </source>
</evidence>
<feature type="region of interest" description="Disordered" evidence="6">
    <location>
        <begin position="232"/>
        <end position="279"/>
    </location>
</feature>
<keyword evidence="3" id="KW-0862">Zinc</keyword>
<feature type="compositionally biased region" description="Low complexity" evidence="6">
    <location>
        <begin position="63"/>
        <end position="86"/>
    </location>
</feature>
<dbReference type="CDD" id="cd15739">
    <property type="entry name" value="FYVE_RABE_unchar"/>
    <property type="match status" value="1"/>
</dbReference>
<sequence length="1013" mass="117467">MSKENVPKTTTTMANKKIDETPNYELEDFIIKKQQDRSFSFVTKRPIRISNASTLILDSPMNSDVQTSMSSTASSLSTPEQQQQQQSSLRKGSEFWSSPERFDDDLGYQPLKGMLSTLLLSSSKSKTRSRSIPQQQQQSQQKSQQPQSPTIMHQDDNQSRLPTHRMRISEAPTLILSDFSNNSDSSSDSSPSLSPPSQSQSKQQPSPSNSEPLLTIKYQRKIWHPSMEFESTSVSSLPLGDDEKINGKIPQPSKQDDNLRKSSPSTSKQQQQQLDDINSKKTEKISIKIQIYEHDRLLREKMLKNDAEFDSTRQQSEFLGKSSNPITSVDGSLRHKSFAPNRRVKSNDELKTAAAISTETLKSKNRKKSKKRTNQPKRSLIFKSLQDIDQLDDDYDPEHGLRQLASFETDSETAERKNELLKHLASYEQQHSFTGGGRRRRIDRISSSEEYENEMRANLLPTIRPTTTKTPPLPSPTITDMEKLEKIINEFNLQFKLSKVRNLSSVKNEPKIMIQRKKYHGPLMSRLSIPNRQLRRFIHKMFHTIINHNENNNIIINQPKMMITRDAIEILNSMAKELIRKYAEYADQLILYSGRRKMDRWVSFSTIKISSVGGNNNRKNTMACEMCNNYEIQLQDIQYREAVLNLKIVQYEKIQKQLKDDLKKEQTFRTELEEKYIDETKCFENNIKELSTQVDYGRQNVEKMIIKFNKMEKRANDLVADLIGQIELLKKEIQRLAMDNEKLLGRHLKKSQELSSESISLPEDQESLQFYCLQLRENLIQAIYNREHLEETLRSENMFLKEQLIGEQQSRENIEENFSHENEILSAKVQKFESELMEKRKQNDELKIELDLLKNNFNDLSLQSSNRIRKLEEKVNELTAIKTKSETDLATLRAKVQSLQIDLDNSEQVQRDFVKLSQSLQVQLEKIRQSDTEVRWQHEDDISECNGCKKSFHSRKEKINCSHCGRIFCQECCSKSIRSGPKMRTFKVCQVCHTLLDNQTACWFVNEAPQSPT</sequence>
<evidence type="ECO:0000256" key="6">
    <source>
        <dbReference type="SAM" id="MobiDB-lite"/>
    </source>
</evidence>
<keyword evidence="2 4" id="KW-0863">Zinc-finger</keyword>
<comment type="caution">
    <text evidence="8">The sequence shown here is derived from an EMBL/GenBank/DDBJ whole genome shotgun (WGS) entry which is preliminary data.</text>
</comment>
<dbReference type="Pfam" id="PF09311">
    <property type="entry name" value="Rab5-bind"/>
    <property type="match status" value="1"/>
</dbReference>
<protein>
    <submittedName>
        <fullName evidence="8">Zinc ion binding</fullName>
    </submittedName>
</protein>
<feature type="coiled-coil region" evidence="5">
    <location>
        <begin position="822"/>
        <end position="909"/>
    </location>
</feature>
<dbReference type="PANTHER" id="PTHR31179">
    <property type="entry name" value="RAB GTPASE-BINDING EFFECTOR PROTEIN"/>
    <property type="match status" value="1"/>
</dbReference>
<feature type="compositionally biased region" description="Low complexity" evidence="6">
    <location>
        <begin position="177"/>
        <end position="210"/>
    </location>
</feature>
<dbReference type="InterPro" id="IPR015390">
    <property type="entry name" value="Rabaptin_Rab5-bd_dom"/>
</dbReference>
<evidence type="ECO:0000313" key="8">
    <source>
        <dbReference type="EMBL" id="KAH9417388.1"/>
    </source>
</evidence>
<proteinExistence type="predicted"/>
<dbReference type="InterPro" id="IPR011011">
    <property type="entry name" value="Znf_FYVE_PHD"/>
</dbReference>
<feature type="compositionally biased region" description="Polar residues" evidence="6">
    <location>
        <begin position="52"/>
        <end position="62"/>
    </location>
</feature>
<dbReference type="Gene3D" id="3.30.40.10">
    <property type="entry name" value="Zinc/RING finger domain, C3HC4 (zinc finger)"/>
    <property type="match status" value="1"/>
</dbReference>
<dbReference type="EMBL" id="NJHN03000077">
    <property type="protein sequence ID" value="KAH9417388.1"/>
    <property type="molecule type" value="Genomic_DNA"/>
</dbReference>
<feature type="coiled-coil region" evidence="5">
    <location>
        <begin position="719"/>
        <end position="746"/>
    </location>
</feature>
<feature type="region of interest" description="Disordered" evidence="6">
    <location>
        <begin position="358"/>
        <end position="378"/>
    </location>
</feature>
<evidence type="ECO:0000256" key="3">
    <source>
        <dbReference type="ARBA" id="ARBA00022833"/>
    </source>
</evidence>
<feature type="region of interest" description="Disordered" evidence="6">
    <location>
        <begin position="122"/>
        <end position="160"/>
    </location>
</feature>
<feature type="compositionally biased region" description="Low complexity" evidence="6">
    <location>
        <begin position="122"/>
        <end position="149"/>
    </location>
</feature>
<dbReference type="Gene3D" id="1.20.5.730">
    <property type="entry name" value="Single helix bin"/>
    <property type="match status" value="1"/>
</dbReference>